<proteinExistence type="predicted"/>
<protein>
    <recommendedName>
        <fullName evidence="3">Restriction endonuclease</fullName>
    </recommendedName>
</protein>
<reference evidence="1 2" key="1">
    <citation type="submission" date="2019-10" db="EMBL/GenBank/DDBJ databases">
        <title>Complete genome sequences for adaption low water activity.</title>
        <authorList>
            <person name="Zhao L."/>
            <person name="Zhong J."/>
        </authorList>
    </citation>
    <scope>NUCLEOTIDE SEQUENCE [LARGE SCALE GENOMIC DNA]</scope>
    <source>
        <strain evidence="1 2">FDU301</strain>
        <plasmid evidence="2">pfdu301c</plasmid>
    </source>
</reference>
<evidence type="ECO:0008006" key="3">
    <source>
        <dbReference type="Google" id="ProtNLM"/>
    </source>
</evidence>
<keyword evidence="1" id="KW-0614">Plasmid</keyword>
<sequence length="181" mass="20992">MKKLSPDTKILGTQQSISDFWAWGFSDLLMNSLRGIFSEFLVGSALGVLQTPRIEWDTHDLVYKDKKIEVKSAAYIQSWHAGKYSKINFGIEAKKSYNYTTNKYDADAVRHADIYVFCLLKEKDANQIDVLNMEQWHFYIVPTQTLNNLYSQQKRISLSSLEKISQPVLYHKMKESIDIII</sequence>
<gene>
    <name evidence="1" type="ORF">FDZ14_34775</name>
</gene>
<evidence type="ECO:0000313" key="2">
    <source>
        <dbReference type="Proteomes" id="UP000501076"/>
    </source>
</evidence>
<name>A0A6M6E376_PRIMG</name>
<evidence type="ECO:0000313" key="1">
    <source>
        <dbReference type="EMBL" id="QJX81270.1"/>
    </source>
</evidence>
<dbReference type="Proteomes" id="UP000501076">
    <property type="component" value="Plasmid pFDU301C"/>
</dbReference>
<dbReference type="AlphaFoldDB" id="A0A6M6E376"/>
<dbReference type="EMBL" id="CP045275">
    <property type="protein sequence ID" value="QJX81270.1"/>
    <property type="molecule type" value="Genomic_DNA"/>
</dbReference>
<dbReference type="RefSeq" id="WP_171779242.1">
    <property type="nucleotide sequence ID" value="NZ_CP045275.1"/>
</dbReference>
<accession>A0A6M6E376</accession>
<geneLocation type="plasmid" evidence="2">
    <name>pfdu301c</name>
</geneLocation>
<organism evidence="1 2">
    <name type="scientific">Priestia megaterium</name>
    <name type="common">Bacillus megaterium</name>
    <dbReference type="NCBI Taxonomy" id="1404"/>
    <lineage>
        <taxon>Bacteria</taxon>
        <taxon>Bacillati</taxon>
        <taxon>Bacillota</taxon>
        <taxon>Bacilli</taxon>
        <taxon>Bacillales</taxon>
        <taxon>Bacillaceae</taxon>
        <taxon>Priestia</taxon>
    </lineage>
</organism>